<dbReference type="AlphaFoldDB" id="A0AAN8IXP0"/>
<keyword evidence="3 13" id="KW-0813">Transport</keyword>
<keyword evidence="4 13" id="KW-0894">Sodium channel</keyword>
<reference evidence="15 17" key="1">
    <citation type="submission" date="2019-10" db="EMBL/GenBank/DDBJ databases">
        <title>Assembly and Annotation for the nematode Trichostrongylus colubriformis.</title>
        <authorList>
            <person name="Martin J."/>
        </authorList>
    </citation>
    <scope>NUCLEOTIDE SEQUENCE [LARGE SCALE GENOMIC DNA]</scope>
    <source>
        <strain evidence="15">G859</strain>
        <tissue evidence="15">Whole worm</tissue>
    </source>
</reference>
<organism evidence="15 17">
    <name type="scientific">Trichostrongylus colubriformis</name>
    <name type="common">Black scour worm</name>
    <dbReference type="NCBI Taxonomy" id="6319"/>
    <lineage>
        <taxon>Eukaryota</taxon>
        <taxon>Metazoa</taxon>
        <taxon>Ecdysozoa</taxon>
        <taxon>Nematoda</taxon>
        <taxon>Chromadorea</taxon>
        <taxon>Rhabditida</taxon>
        <taxon>Rhabditina</taxon>
        <taxon>Rhabditomorpha</taxon>
        <taxon>Strongyloidea</taxon>
        <taxon>Trichostrongylidae</taxon>
        <taxon>Trichostrongylus</taxon>
    </lineage>
</organism>
<evidence type="ECO:0000256" key="4">
    <source>
        <dbReference type="ARBA" id="ARBA00022461"/>
    </source>
</evidence>
<evidence type="ECO:0000256" key="2">
    <source>
        <dbReference type="ARBA" id="ARBA00007193"/>
    </source>
</evidence>
<protein>
    <submittedName>
        <fullName evidence="15">Uncharacterized protein</fullName>
    </submittedName>
</protein>
<sequence length="136" mass="14840">MPTVSSLLQSARVHMHFPEPQKQCSCHLNDPPPWTGEIHGLSQALLSETTALKVFWWIVMVVCIICGSVTTTLVILEYVEGPTATSTTIRLVESLELPAITICPKVPDALNATGIFGDIRVTFPEIDNATALDLVR</sequence>
<dbReference type="EMBL" id="WIXE01021410">
    <property type="protein sequence ID" value="KAK5968404.1"/>
    <property type="molecule type" value="Genomic_DNA"/>
</dbReference>
<keyword evidence="12 13" id="KW-0407">Ion channel</keyword>
<proteinExistence type="inferred from homology"/>
<keyword evidence="9 14" id="KW-0472">Membrane</keyword>
<evidence type="ECO:0000256" key="13">
    <source>
        <dbReference type="RuleBase" id="RU000679"/>
    </source>
</evidence>
<evidence type="ECO:0000256" key="10">
    <source>
        <dbReference type="ARBA" id="ARBA00023180"/>
    </source>
</evidence>
<keyword evidence="6 14" id="KW-1133">Transmembrane helix</keyword>
<dbReference type="InterPro" id="IPR001873">
    <property type="entry name" value="ENaC"/>
</dbReference>
<accession>A0AAN8IXP0</accession>
<comment type="subcellular location">
    <subcellularLocation>
        <location evidence="1">Membrane</location>
        <topology evidence="1">Multi-pass membrane protein</topology>
    </subcellularLocation>
</comment>
<evidence type="ECO:0000313" key="15">
    <source>
        <dbReference type="EMBL" id="KAK5968404.1"/>
    </source>
</evidence>
<evidence type="ECO:0000256" key="8">
    <source>
        <dbReference type="ARBA" id="ARBA00023065"/>
    </source>
</evidence>
<dbReference type="GO" id="GO:0016020">
    <property type="term" value="C:membrane"/>
    <property type="evidence" value="ECO:0007669"/>
    <property type="project" value="UniProtKB-SubCell"/>
</dbReference>
<keyword evidence="8 13" id="KW-0406">Ion transport</keyword>
<evidence type="ECO:0000256" key="3">
    <source>
        <dbReference type="ARBA" id="ARBA00022448"/>
    </source>
</evidence>
<keyword evidence="11 13" id="KW-0739">Sodium transport</keyword>
<evidence type="ECO:0000256" key="7">
    <source>
        <dbReference type="ARBA" id="ARBA00023053"/>
    </source>
</evidence>
<evidence type="ECO:0000256" key="11">
    <source>
        <dbReference type="ARBA" id="ARBA00023201"/>
    </source>
</evidence>
<keyword evidence="17" id="KW-1185">Reference proteome</keyword>
<dbReference type="Proteomes" id="UP001331761">
    <property type="component" value="Unassembled WGS sequence"/>
</dbReference>
<feature type="transmembrane region" description="Helical" evidence="14">
    <location>
        <begin position="54"/>
        <end position="76"/>
    </location>
</feature>
<gene>
    <name evidence="15" type="ORF">GCK32_014426</name>
    <name evidence="16" type="ORF">GCK32_018902</name>
</gene>
<dbReference type="Pfam" id="PF00858">
    <property type="entry name" value="ASC"/>
    <property type="match status" value="1"/>
</dbReference>
<keyword evidence="7" id="KW-0915">Sodium</keyword>
<evidence type="ECO:0000313" key="16">
    <source>
        <dbReference type="EMBL" id="KAK5981153.1"/>
    </source>
</evidence>
<evidence type="ECO:0000256" key="1">
    <source>
        <dbReference type="ARBA" id="ARBA00004141"/>
    </source>
</evidence>
<evidence type="ECO:0000256" key="5">
    <source>
        <dbReference type="ARBA" id="ARBA00022692"/>
    </source>
</evidence>
<comment type="similarity">
    <text evidence="2 13">Belongs to the amiloride-sensitive sodium channel (TC 1.A.6) family.</text>
</comment>
<evidence type="ECO:0000256" key="6">
    <source>
        <dbReference type="ARBA" id="ARBA00022989"/>
    </source>
</evidence>
<dbReference type="EMBL" id="WIXE01006589">
    <property type="protein sequence ID" value="KAK5981153.1"/>
    <property type="molecule type" value="Genomic_DNA"/>
</dbReference>
<evidence type="ECO:0000256" key="12">
    <source>
        <dbReference type="ARBA" id="ARBA00023303"/>
    </source>
</evidence>
<evidence type="ECO:0000256" key="14">
    <source>
        <dbReference type="SAM" id="Phobius"/>
    </source>
</evidence>
<dbReference type="GO" id="GO:0005272">
    <property type="term" value="F:sodium channel activity"/>
    <property type="evidence" value="ECO:0007669"/>
    <property type="project" value="UniProtKB-KW"/>
</dbReference>
<keyword evidence="5 13" id="KW-0812">Transmembrane</keyword>
<name>A0AAN8IXP0_TRICO</name>
<comment type="caution">
    <text evidence="15">The sequence shown here is derived from an EMBL/GenBank/DDBJ whole genome shotgun (WGS) entry which is preliminary data.</text>
</comment>
<keyword evidence="10" id="KW-0325">Glycoprotein</keyword>
<evidence type="ECO:0000256" key="9">
    <source>
        <dbReference type="ARBA" id="ARBA00023136"/>
    </source>
</evidence>
<evidence type="ECO:0000313" key="17">
    <source>
        <dbReference type="Proteomes" id="UP001331761"/>
    </source>
</evidence>